<dbReference type="EMBL" id="BGPR01131883">
    <property type="protein sequence ID" value="GBN47788.1"/>
    <property type="molecule type" value="Genomic_DNA"/>
</dbReference>
<dbReference type="AlphaFoldDB" id="A0A4Y2P788"/>
<gene>
    <name evidence="1" type="ORF">AVEN_2407_1</name>
</gene>
<proteinExistence type="predicted"/>
<organism evidence="1 2">
    <name type="scientific">Araneus ventricosus</name>
    <name type="common">Orbweaver spider</name>
    <name type="synonym">Epeira ventricosa</name>
    <dbReference type="NCBI Taxonomy" id="182803"/>
    <lineage>
        <taxon>Eukaryota</taxon>
        <taxon>Metazoa</taxon>
        <taxon>Ecdysozoa</taxon>
        <taxon>Arthropoda</taxon>
        <taxon>Chelicerata</taxon>
        <taxon>Arachnida</taxon>
        <taxon>Araneae</taxon>
        <taxon>Araneomorphae</taxon>
        <taxon>Entelegynae</taxon>
        <taxon>Araneoidea</taxon>
        <taxon>Araneidae</taxon>
        <taxon>Araneus</taxon>
    </lineage>
</organism>
<comment type="caution">
    <text evidence="1">The sequence shown here is derived from an EMBL/GenBank/DDBJ whole genome shotgun (WGS) entry which is preliminary data.</text>
</comment>
<evidence type="ECO:0000313" key="2">
    <source>
        <dbReference type="Proteomes" id="UP000499080"/>
    </source>
</evidence>
<dbReference type="Proteomes" id="UP000499080">
    <property type="component" value="Unassembled WGS sequence"/>
</dbReference>
<sequence>MLRGLFCRWLCMAPLGQRNHSCGIAVATFDGNVFAGWAPCRATCGGAGLAGTCYGYDAEQLLFTVFTARGKPSIPAGLLFVANEHRLVVGGRGRCKRTATAAATVVQRFFC</sequence>
<keyword evidence="2" id="KW-1185">Reference proteome</keyword>
<protein>
    <submittedName>
        <fullName evidence="1">Uncharacterized protein</fullName>
    </submittedName>
</protein>
<accession>A0A4Y2P788</accession>
<reference evidence="1 2" key="1">
    <citation type="journal article" date="2019" name="Sci. Rep.">
        <title>Orb-weaving spider Araneus ventricosus genome elucidates the spidroin gene catalogue.</title>
        <authorList>
            <person name="Kono N."/>
            <person name="Nakamura H."/>
            <person name="Ohtoshi R."/>
            <person name="Moran D.A.P."/>
            <person name="Shinohara A."/>
            <person name="Yoshida Y."/>
            <person name="Fujiwara M."/>
            <person name="Mori M."/>
            <person name="Tomita M."/>
            <person name="Arakawa K."/>
        </authorList>
    </citation>
    <scope>NUCLEOTIDE SEQUENCE [LARGE SCALE GENOMIC DNA]</scope>
</reference>
<evidence type="ECO:0000313" key="1">
    <source>
        <dbReference type="EMBL" id="GBN47788.1"/>
    </source>
</evidence>
<name>A0A4Y2P788_ARAVE</name>